<name>A0A923J2D1_CLOTT</name>
<dbReference type="AlphaFoldDB" id="A0A923J2D1"/>
<organism evidence="1 2">
    <name type="scientific">Clostridium tetanomorphum</name>
    <dbReference type="NCBI Taxonomy" id="1553"/>
    <lineage>
        <taxon>Bacteria</taxon>
        <taxon>Bacillati</taxon>
        <taxon>Bacillota</taxon>
        <taxon>Clostridia</taxon>
        <taxon>Eubacteriales</taxon>
        <taxon>Clostridiaceae</taxon>
        <taxon>Clostridium</taxon>
    </lineage>
</organism>
<gene>
    <name evidence="1" type="ORF">HGG79_12450</name>
</gene>
<dbReference type="Proteomes" id="UP000563151">
    <property type="component" value="Unassembled WGS sequence"/>
</dbReference>
<sequence length="70" mass="8307">MKSDKCISEDISKNKLQKSSHKHDYIVKEINYKKQILVKNKRESFYLVPVKYKCSICGKVKSKHIIKHNK</sequence>
<protein>
    <submittedName>
        <fullName evidence="1">Uncharacterized protein</fullName>
    </submittedName>
</protein>
<proteinExistence type="predicted"/>
<dbReference type="RefSeq" id="WP_035150046.1">
    <property type="nucleotide sequence ID" value="NZ_JAAZWO010000015.1"/>
</dbReference>
<comment type="caution">
    <text evidence="1">The sequence shown here is derived from an EMBL/GenBank/DDBJ whole genome shotgun (WGS) entry which is preliminary data.</text>
</comment>
<dbReference type="EMBL" id="JAAZWO010000015">
    <property type="protein sequence ID" value="MBC2398575.1"/>
    <property type="molecule type" value="Genomic_DNA"/>
</dbReference>
<reference evidence="1 2" key="1">
    <citation type="submission" date="2020-04" db="EMBL/GenBank/DDBJ databases">
        <title>Genomic insights into acetone-butanol-ethanol (ABE) fermentation by sequencing solventogenic clostridia strains.</title>
        <authorList>
            <person name="Brown S."/>
        </authorList>
    </citation>
    <scope>NUCLEOTIDE SEQUENCE [LARGE SCALE GENOMIC DNA]</scope>
    <source>
        <strain evidence="1 2">DJ011</strain>
    </source>
</reference>
<accession>A0A923J2D1</accession>
<keyword evidence="2" id="KW-1185">Reference proteome</keyword>
<evidence type="ECO:0000313" key="1">
    <source>
        <dbReference type="EMBL" id="MBC2398575.1"/>
    </source>
</evidence>
<evidence type="ECO:0000313" key="2">
    <source>
        <dbReference type="Proteomes" id="UP000563151"/>
    </source>
</evidence>